<feature type="region of interest" description="Disordered" evidence="1">
    <location>
        <begin position="1"/>
        <end position="34"/>
    </location>
</feature>
<dbReference type="GO" id="GO:0003677">
    <property type="term" value="F:DNA binding"/>
    <property type="evidence" value="ECO:0007669"/>
    <property type="project" value="InterPro"/>
</dbReference>
<dbReference type="CDD" id="cd00093">
    <property type="entry name" value="HTH_XRE"/>
    <property type="match status" value="1"/>
</dbReference>
<comment type="caution">
    <text evidence="3">The sequence shown here is derived from an EMBL/GenBank/DDBJ whole genome shotgun (WGS) entry which is preliminary data.</text>
</comment>
<organism evidence="3 4">
    <name type="scientific">Actinomadura spongiicola</name>
    <dbReference type="NCBI Taxonomy" id="2303421"/>
    <lineage>
        <taxon>Bacteria</taxon>
        <taxon>Bacillati</taxon>
        <taxon>Actinomycetota</taxon>
        <taxon>Actinomycetes</taxon>
        <taxon>Streptosporangiales</taxon>
        <taxon>Thermomonosporaceae</taxon>
        <taxon>Actinomadura</taxon>
    </lineage>
</organism>
<evidence type="ECO:0000259" key="2">
    <source>
        <dbReference type="PROSITE" id="PS50943"/>
    </source>
</evidence>
<evidence type="ECO:0000256" key="1">
    <source>
        <dbReference type="SAM" id="MobiDB-lite"/>
    </source>
</evidence>
<name>A0A372GN01_9ACTN</name>
<dbReference type="Pfam" id="PF13560">
    <property type="entry name" value="HTH_31"/>
    <property type="match status" value="1"/>
</dbReference>
<protein>
    <submittedName>
        <fullName evidence="3">XRE family transcriptional regulator</fullName>
    </submittedName>
</protein>
<gene>
    <name evidence="3" type="ORF">D0T12_00325</name>
</gene>
<proteinExistence type="predicted"/>
<dbReference type="SUPFAM" id="SSF47413">
    <property type="entry name" value="lambda repressor-like DNA-binding domains"/>
    <property type="match status" value="1"/>
</dbReference>
<dbReference type="EMBL" id="QVNQ01000001">
    <property type="protein sequence ID" value="RFS86777.1"/>
    <property type="molecule type" value="Genomic_DNA"/>
</dbReference>
<dbReference type="InterPro" id="IPR001387">
    <property type="entry name" value="Cro/C1-type_HTH"/>
</dbReference>
<dbReference type="AlphaFoldDB" id="A0A372GN01"/>
<dbReference type="SMART" id="SM00530">
    <property type="entry name" value="HTH_XRE"/>
    <property type="match status" value="1"/>
</dbReference>
<dbReference type="Gene3D" id="1.10.260.40">
    <property type="entry name" value="lambda repressor-like DNA-binding domains"/>
    <property type="match status" value="1"/>
</dbReference>
<reference evidence="3 4" key="1">
    <citation type="submission" date="2018-08" db="EMBL/GenBank/DDBJ databases">
        <title>Actinomadura spongicola sp. nov., isolated from marine sponge Leucetta chagosensis.</title>
        <authorList>
            <person name="Li L."/>
            <person name="Lin H.W."/>
        </authorList>
    </citation>
    <scope>NUCLEOTIDE SEQUENCE [LARGE SCALE GENOMIC DNA]</scope>
    <source>
        <strain evidence="3 4">LHW52907</strain>
    </source>
</reference>
<evidence type="ECO:0000313" key="3">
    <source>
        <dbReference type="EMBL" id="RFS86777.1"/>
    </source>
</evidence>
<dbReference type="Pfam" id="PF19054">
    <property type="entry name" value="DUF5753"/>
    <property type="match status" value="1"/>
</dbReference>
<evidence type="ECO:0000313" key="4">
    <source>
        <dbReference type="Proteomes" id="UP000262882"/>
    </source>
</evidence>
<dbReference type="InterPro" id="IPR010982">
    <property type="entry name" value="Lambda_DNA-bd_dom_sf"/>
</dbReference>
<dbReference type="Proteomes" id="UP000262882">
    <property type="component" value="Unassembled WGS sequence"/>
</dbReference>
<accession>A0A372GN01</accession>
<dbReference type="InterPro" id="IPR043917">
    <property type="entry name" value="DUF5753"/>
</dbReference>
<feature type="domain" description="HTH cro/C1-type" evidence="2">
    <location>
        <begin position="229"/>
        <end position="283"/>
    </location>
</feature>
<dbReference type="PROSITE" id="PS50943">
    <property type="entry name" value="HTH_CROC1"/>
    <property type="match status" value="1"/>
</dbReference>
<keyword evidence="4" id="KW-1185">Reference proteome</keyword>
<sequence>MGRRVLGRGGRTGGKVRRGGPLRPPLRWSSRRVDDGENDFAGVVGQGADAPAAAVLVDDEQAPARFADRVCLRHVGEVGGGVLDFHPEGAVVGAAQSQGYVVVQPGGVLERVGDQFAGHQARDEVVHAPLAGDQPHEPPHLPDHPEVLLHHHRVLRRRLNHDFSSLCVANTTLLARFRCTLVLPRLLGDDWRQACLLGEVPRKGDFAIMPPRRQRPKESPALIAFGGQMRRMREAKGITQQSIADHTNISKAQVSRIENGTRRASRSFVEQVDRILNADGALIKLWEDLNRNGHPVPIWFDWPKIEGDAAMLVSWEPTLIAGLVQTPAYASALLHGNDEAVAARLARQEILTRGEGRTPPELVLLIDEQALRRPVGTTETMREQLQHLLDLSMLPNVMVQVVLESGEHDGNMGAFTIATMDDRSEVAYIETAIHAITTDDPTDLSVLARTLNALRSRTLTEEMSRELIRKVVQERWT</sequence>